<keyword evidence="5" id="KW-1185">Reference proteome</keyword>
<evidence type="ECO:0000313" key="4">
    <source>
        <dbReference type="EMBL" id="PRX22993.1"/>
    </source>
</evidence>
<keyword evidence="1" id="KW-0723">Serine/threonine-protein kinase</keyword>
<keyword evidence="4" id="KW-0418">Kinase</keyword>
<dbReference type="RefSeq" id="WP_170153837.1">
    <property type="nucleotide sequence ID" value="NZ_BOMO01000022.1"/>
</dbReference>
<dbReference type="Pfam" id="PF14417">
    <property type="entry name" value="MEDS"/>
    <property type="match status" value="1"/>
</dbReference>
<dbReference type="AlphaFoldDB" id="A0A2T0KHS4"/>
<evidence type="ECO:0000259" key="2">
    <source>
        <dbReference type="Pfam" id="PF13581"/>
    </source>
</evidence>
<proteinExistence type="predicted"/>
<feature type="domain" description="Histidine kinase/HSP90-like ATPase" evidence="2">
    <location>
        <begin position="211"/>
        <end position="323"/>
    </location>
</feature>
<dbReference type="InterPro" id="IPR025847">
    <property type="entry name" value="MEDS_domain"/>
</dbReference>
<protein>
    <submittedName>
        <fullName evidence="4">Histidine kinase-like protein</fullName>
    </submittedName>
</protein>
<accession>A0A2T0KHS4</accession>
<evidence type="ECO:0000259" key="3">
    <source>
        <dbReference type="Pfam" id="PF14417"/>
    </source>
</evidence>
<comment type="caution">
    <text evidence="4">The sequence shown here is derived from an EMBL/GenBank/DDBJ whole genome shotgun (WGS) entry which is preliminary data.</text>
</comment>
<dbReference type="Proteomes" id="UP000239415">
    <property type="component" value="Unassembled WGS sequence"/>
</dbReference>
<organism evidence="4 5">
    <name type="scientific">Actinoplanes italicus</name>
    <dbReference type="NCBI Taxonomy" id="113567"/>
    <lineage>
        <taxon>Bacteria</taxon>
        <taxon>Bacillati</taxon>
        <taxon>Actinomycetota</taxon>
        <taxon>Actinomycetes</taxon>
        <taxon>Micromonosporales</taxon>
        <taxon>Micromonosporaceae</taxon>
        <taxon>Actinoplanes</taxon>
    </lineage>
</organism>
<gene>
    <name evidence="4" type="ORF">CLV67_104521</name>
</gene>
<dbReference type="GO" id="GO:0004674">
    <property type="term" value="F:protein serine/threonine kinase activity"/>
    <property type="evidence" value="ECO:0007669"/>
    <property type="project" value="UniProtKB-KW"/>
</dbReference>
<dbReference type="PANTHER" id="PTHR35526:SF3">
    <property type="entry name" value="ANTI-SIGMA-F FACTOR RSBW"/>
    <property type="match status" value="1"/>
</dbReference>
<evidence type="ECO:0000313" key="5">
    <source>
        <dbReference type="Proteomes" id="UP000239415"/>
    </source>
</evidence>
<dbReference type="Gene3D" id="3.30.565.10">
    <property type="entry name" value="Histidine kinase-like ATPase, C-terminal domain"/>
    <property type="match status" value="1"/>
</dbReference>
<dbReference type="PANTHER" id="PTHR35526">
    <property type="entry name" value="ANTI-SIGMA-F FACTOR RSBW-RELATED"/>
    <property type="match status" value="1"/>
</dbReference>
<dbReference type="CDD" id="cd16936">
    <property type="entry name" value="HATPase_RsbW-like"/>
    <property type="match status" value="1"/>
</dbReference>
<dbReference type="InterPro" id="IPR050267">
    <property type="entry name" value="Anti-sigma-factor_SerPK"/>
</dbReference>
<dbReference type="Pfam" id="PF13581">
    <property type="entry name" value="HATPase_c_2"/>
    <property type="match status" value="1"/>
</dbReference>
<dbReference type="EMBL" id="PVMZ01000004">
    <property type="protein sequence ID" value="PRX22993.1"/>
    <property type="molecule type" value="Genomic_DNA"/>
</dbReference>
<name>A0A2T0KHS4_9ACTN</name>
<feature type="domain" description="MEDS" evidence="3">
    <location>
        <begin position="16"/>
        <end position="164"/>
    </location>
</feature>
<reference evidence="4 5" key="1">
    <citation type="submission" date="2018-03" db="EMBL/GenBank/DDBJ databases">
        <title>Genomic Encyclopedia of Archaeal and Bacterial Type Strains, Phase II (KMG-II): from individual species to whole genera.</title>
        <authorList>
            <person name="Goeker M."/>
        </authorList>
    </citation>
    <scope>NUCLEOTIDE SEQUENCE [LARGE SCALE GENOMIC DNA]</scope>
    <source>
        <strain evidence="4 5">DSM 43146</strain>
    </source>
</reference>
<evidence type="ECO:0000256" key="1">
    <source>
        <dbReference type="ARBA" id="ARBA00022527"/>
    </source>
</evidence>
<dbReference type="InterPro" id="IPR003594">
    <property type="entry name" value="HATPase_dom"/>
</dbReference>
<dbReference type="SUPFAM" id="SSF55874">
    <property type="entry name" value="ATPase domain of HSP90 chaperone/DNA topoisomerase II/histidine kinase"/>
    <property type="match status" value="1"/>
</dbReference>
<keyword evidence="4" id="KW-0808">Transferase</keyword>
<dbReference type="InterPro" id="IPR036890">
    <property type="entry name" value="HATPase_C_sf"/>
</dbReference>
<sequence>MTVAHGTGPVAARFVHAALVVETDRDLDVLAAELMRSAKLYDEVRVVVGERTRAALTDLTVDLPATICWGAPDGFHQRLGFAYERFRRHLADEHRAGRRVHVVAEPDLTRGTDAGLRAERVAAYLAYEAICNHTYALGASMVTCVWDSRHHPDTVIEHVRATHPHLVTATGRTPSPDFLPPERYLAEHHHVPMGTPPAHVDHDVTVGADAELGGLRSAIDGWAWGHRFTGEAREDLVMAVAEIVTNGLRHGGPPVRVRAWCHGGTLVVQCDDAGDRVIPADAGYLRPDPVAVVAGGRGLWLARQLADVVRVSSEPGRTSVRLSFPPEVMPAACRDVRR</sequence>